<accession>A0A974XQG2</accession>
<dbReference type="SMART" id="SM00091">
    <property type="entry name" value="PAS"/>
    <property type="match status" value="1"/>
</dbReference>
<keyword evidence="4" id="KW-1185">Reference proteome</keyword>
<reference evidence="3 4" key="1">
    <citation type="submission" date="2021-03" db="EMBL/GenBank/DDBJ databases">
        <title>Novel species identification of genus Shewanella.</title>
        <authorList>
            <person name="Liu G."/>
            <person name="Zhang Q."/>
        </authorList>
    </citation>
    <scope>NUCLEOTIDE SEQUENCE [LARGE SCALE GENOMIC DNA]</scope>
    <source>
        <strain evidence="3 4">FJAT-53726</strain>
    </source>
</reference>
<dbReference type="PANTHER" id="PTHR44757:SF2">
    <property type="entry name" value="BIOFILM ARCHITECTURE MAINTENANCE PROTEIN MBAA"/>
    <property type="match status" value="1"/>
</dbReference>
<feature type="domain" description="PAS" evidence="2">
    <location>
        <begin position="442"/>
        <end position="486"/>
    </location>
</feature>
<evidence type="ECO:0000313" key="4">
    <source>
        <dbReference type="Proteomes" id="UP000663281"/>
    </source>
</evidence>
<dbReference type="Pfam" id="PF22673">
    <property type="entry name" value="MCP-like_PDC_1"/>
    <property type="match status" value="1"/>
</dbReference>
<dbReference type="EMBL" id="CP071504">
    <property type="protein sequence ID" value="QSX31508.1"/>
    <property type="molecule type" value="Genomic_DNA"/>
</dbReference>
<gene>
    <name evidence="3" type="ORF">JYB88_07795</name>
</gene>
<proteinExistence type="predicted"/>
<evidence type="ECO:0000259" key="2">
    <source>
        <dbReference type="PROSITE" id="PS50112"/>
    </source>
</evidence>
<protein>
    <submittedName>
        <fullName evidence="3">PAS domain-containing protein</fullName>
    </submittedName>
</protein>
<dbReference type="Gene3D" id="3.30.450.20">
    <property type="entry name" value="PAS domain"/>
    <property type="match status" value="2"/>
</dbReference>
<dbReference type="InterPro" id="IPR035965">
    <property type="entry name" value="PAS-like_dom_sf"/>
</dbReference>
<feature type="coiled-coil region" evidence="1">
    <location>
        <begin position="425"/>
        <end position="452"/>
    </location>
</feature>
<evidence type="ECO:0000256" key="1">
    <source>
        <dbReference type="SAM" id="Coils"/>
    </source>
</evidence>
<dbReference type="RefSeq" id="WP_207326036.1">
    <property type="nucleotide sequence ID" value="NZ_CP071504.1"/>
</dbReference>
<dbReference type="KEGG" id="scyp:JYB88_07795"/>
<dbReference type="AlphaFoldDB" id="A0A974XQG2"/>
<feature type="coiled-coil region" evidence="1">
    <location>
        <begin position="575"/>
        <end position="602"/>
    </location>
</feature>
<dbReference type="InterPro" id="IPR052155">
    <property type="entry name" value="Biofilm_reg_signaling"/>
</dbReference>
<dbReference type="SUPFAM" id="SSF55785">
    <property type="entry name" value="PYP-like sensor domain (PAS domain)"/>
    <property type="match status" value="1"/>
</dbReference>
<dbReference type="InterPro" id="IPR013656">
    <property type="entry name" value="PAS_4"/>
</dbReference>
<dbReference type="PANTHER" id="PTHR44757">
    <property type="entry name" value="DIGUANYLATE CYCLASE DGCP"/>
    <property type="match status" value="1"/>
</dbReference>
<evidence type="ECO:0000313" key="3">
    <source>
        <dbReference type="EMBL" id="QSX31508.1"/>
    </source>
</evidence>
<name>A0A974XQG2_9GAMM</name>
<dbReference type="Proteomes" id="UP000663281">
    <property type="component" value="Chromosome"/>
</dbReference>
<dbReference type="CDD" id="cd00130">
    <property type="entry name" value="PAS"/>
    <property type="match status" value="1"/>
</dbReference>
<dbReference type="Pfam" id="PF08448">
    <property type="entry name" value="PAS_4"/>
    <property type="match status" value="1"/>
</dbReference>
<sequence>MATLMLVATIGIVLQVQKDDRRRQELNLNLSYGQLMVAKLTQLTTQINTLTIATAEMAGINRTNHTLLANTVPHMLNFPGDQGLIAGGGIWPDSTNNIEAGGPQLFWARDALGILQPNSGYNSEQQADYHQEIWFAPLRLFPAGKVLWSPAYIDRFSKEAMVTAAVPMWQQHAFLGTATVDVSLRGLEQWLLQETEGLGGYLMVFDSFNRLIAAPKGPELSAQEPQELDSLAAEFNPLKSLIADTDSRFIEQEIAGAGPARFDDLPQGVPQKQQALFRALLNASGRQWPRSATLLGTLSMARDPMLDEPAQYSVFLMPDTFWKVVTVTPQSSLREEALLLIGQAGLWLILVQLVALMVLFGAQHKLLIRPLVSMVQALKNNQPATLELVSRSFQDEIGTLASAFVSRTRQLEITMASLDASNLALEQQIEVQKEAQQELLRYRDQLNALLKSTPNLIYIKDPQGRYLLVNDKYCETLGIERPRLLGSTDQQLFARDLANIYRDNDLRVLNQGGAIQVEEPLPTLHGEKRFQMTKFAITDEEGAIQAVGTIAFDIQHRRRAELKLQQELQLLHSKLQGCELQNKALTSEIQTIEQKKDQLLRQSQVEARQNRLARWEDKMLKHWLTALIRQLMQRQDTLMSRSFNDPAMLKQGVTDQGDQLRLVYRIVGVQQDTKPVLLDEVLSLLQQSQSNRWQQLGIQLTCRYDDDLKLHINPWHLTLLCFCLFELMAEFAKNRSASQWSLECNQQQLQLSCPRLVGLKDNSILSDRENEDNPLQSLTAWFTAVVGGTITTDTQQGLQLLCKLPQSQSD</sequence>
<dbReference type="InterPro" id="IPR000014">
    <property type="entry name" value="PAS"/>
</dbReference>
<dbReference type="NCBIfam" id="TIGR00229">
    <property type="entry name" value="sensory_box"/>
    <property type="match status" value="1"/>
</dbReference>
<dbReference type="PROSITE" id="PS50112">
    <property type="entry name" value="PAS"/>
    <property type="match status" value="1"/>
</dbReference>
<keyword evidence="1" id="KW-0175">Coiled coil</keyword>
<organism evidence="3 4">
    <name type="scientific">Shewanella cyperi</name>
    <dbReference type="NCBI Taxonomy" id="2814292"/>
    <lineage>
        <taxon>Bacteria</taxon>
        <taxon>Pseudomonadati</taxon>
        <taxon>Pseudomonadota</taxon>
        <taxon>Gammaproteobacteria</taxon>
        <taxon>Alteromonadales</taxon>
        <taxon>Shewanellaceae</taxon>
        <taxon>Shewanella</taxon>
    </lineage>
</organism>